<dbReference type="Proteomes" id="UP001629058">
    <property type="component" value="Unassembled WGS sequence"/>
</dbReference>
<feature type="transmembrane region" description="Helical" evidence="1">
    <location>
        <begin position="26"/>
        <end position="50"/>
    </location>
</feature>
<proteinExistence type="predicted"/>
<sequence>MRNTTDKKEAFTPEHGFKMMEKWNPVLRWLLVLPIAFISFVFVNGFANWAVKLSNAYWFLYSASFVFHWLASAIFIYYGAATAPKARKIVMIILSSILFFASVIVFFLPQEQYVNRDLSLTLKIINIVSTVLGIGLAFWWGKQER</sequence>
<keyword evidence="1" id="KW-1133">Transmembrane helix</keyword>
<feature type="transmembrane region" description="Helical" evidence="1">
    <location>
        <begin position="120"/>
        <end position="140"/>
    </location>
</feature>
<feature type="transmembrane region" description="Helical" evidence="1">
    <location>
        <begin position="89"/>
        <end position="108"/>
    </location>
</feature>
<accession>A0ABW8Y8L3</accession>
<dbReference type="RefSeq" id="WP_408092681.1">
    <property type="nucleotide sequence ID" value="NZ_JBELPY010000016.1"/>
</dbReference>
<name>A0ABW8Y8L3_9FLAO</name>
<organism evidence="2 3">
    <name type="scientific">Chryseobacterium terrae</name>
    <dbReference type="NCBI Taxonomy" id="3163299"/>
    <lineage>
        <taxon>Bacteria</taxon>
        <taxon>Pseudomonadati</taxon>
        <taxon>Bacteroidota</taxon>
        <taxon>Flavobacteriia</taxon>
        <taxon>Flavobacteriales</taxon>
        <taxon>Weeksellaceae</taxon>
        <taxon>Chryseobacterium group</taxon>
        <taxon>Chryseobacterium</taxon>
    </lineage>
</organism>
<gene>
    <name evidence="2" type="ORF">ABS765_16910</name>
</gene>
<keyword evidence="1" id="KW-0472">Membrane</keyword>
<reference evidence="2 3" key="1">
    <citation type="submission" date="2024-06" db="EMBL/GenBank/DDBJ databases">
        <authorList>
            <person name="Kaempfer P."/>
            <person name="Viver T."/>
        </authorList>
    </citation>
    <scope>NUCLEOTIDE SEQUENCE [LARGE SCALE GENOMIC DNA]</scope>
    <source>
        <strain evidence="2 3">ST-37</strain>
    </source>
</reference>
<feature type="transmembrane region" description="Helical" evidence="1">
    <location>
        <begin position="56"/>
        <end position="77"/>
    </location>
</feature>
<protein>
    <submittedName>
        <fullName evidence="2">Uncharacterized protein</fullName>
    </submittedName>
</protein>
<comment type="caution">
    <text evidence="2">The sequence shown here is derived from an EMBL/GenBank/DDBJ whole genome shotgun (WGS) entry which is preliminary data.</text>
</comment>
<keyword evidence="1" id="KW-0812">Transmembrane</keyword>
<evidence type="ECO:0000313" key="3">
    <source>
        <dbReference type="Proteomes" id="UP001629058"/>
    </source>
</evidence>
<keyword evidence="3" id="KW-1185">Reference proteome</keyword>
<dbReference type="EMBL" id="JBELPY010000016">
    <property type="protein sequence ID" value="MFL9835700.1"/>
    <property type="molecule type" value="Genomic_DNA"/>
</dbReference>
<evidence type="ECO:0000313" key="2">
    <source>
        <dbReference type="EMBL" id="MFL9835700.1"/>
    </source>
</evidence>
<evidence type="ECO:0000256" key="1">
    <source>
        <dbReference type="SAM" id="Phobius"/>
    </source>
</evidence>